<protein>
    <recommendedName>
        <fullName evidence="9">HSF-type DNA-binding domain-containing protein</fullName>
    </recommendedName>
</protein>
<dbReference type="GO" id="GO:0003700">
    <property type="term" value="F:DNA-binding transcription factor activity"/>
    <property type="evidence" value="ECO:0007669"/>
    <property type="project" value="InterPro"/>
</dbReference>
<dbReference type="SUPFAM" id="SSF46785">
    <property type="entry name" value="Winged helix' DNA-binding domain"/>
    <property type="match status" value="1"/>
</dbReference>
<name>W5ND25_LEPOC</name>
<dbReference type="InterPro" id="IPR036388">
    <property type="entry name" value="WH-like_DNA-bd_sf"/>
</dbReference>
<dbReference type="Gene3D" id="1.10.10.10">
    <property type="entry name" value="Winged helix-like DNA-binding domain superfamily/Winged helix DNA-binding domain"/>
    <property type="match status" value="1"/>
</dbReference>
<evidence type="ECO:0000256" key="6">
    <source>
        <dbReference type="ARBA" id="ARBA00023163"/>
    </source>
</evidence>
<reference evidence="10" key="2">
    <citation type="submission" date="2025-08" db="UniProtKB">
        <authorList>
            <consortium name="Ensembl"/>
        </authorList>
    </citation>
    <scope>IDENTIFICATION</scope>
</reference>
<feature type="domain" description="HSF-type DNA-binding" evidence="9">
    <location>
        <begin position="61"/>
        <end position="85"/>
    </location>
</feature>
<keyword evidence="3" id="KW-0805">Transcription regulation</keyword>
<dbReference type="InParanoid" id="W5ND25"/>
<evidence type="ECO:0000259" key="9">
    <source>
        <dbReference type="PROSITE" id="PS00434"/>
    </source>
</evidence>
<dbReference type="OMA" id="WNFEHPN"/>
<dbReference type="PANTHER" id="PTHR10015">
    <property type="entry name" value="HEAT SHOCK TRANSCRIPTION FACTOR"/>
    <property type="match status" value="1"/>
</dbReference>
<dbReference type="EMBL" id="AHAT01016933">
    <property type="status" value="NOT_ANNOTATED_CDS"/>
    <property type="molecule type" value="Genomic_DNA"/>
</dbReference>
<dbReference type="Bgee" id="ENSLOCG00000015059">
    <property type="expression patterns" value="Expressed in muscle tissue and 13 other cell types or tissues"/>
</dbReference>
<dbReference type="Proteomes" id="UP000018468">
    <property type="component" value="Linkage group LG7"/>
</dbReference>
<keyword evidence="6" id="KW-0804">Transcription</keyword>
<proteinExistence type="inferred from homology"/>
<keyword evidence="7" id="KW-0539">Nucleus</keyword>
<evidence type="ECO:0000256" key="7">
    <source>
        <dbReference type="ARBA" id="ARBA00023242"/>
    </source>
</evidence>
<sequence length="293" mass="33979">LQDDRGISGEIIMKQSCAVPAFLSKLWTLVEDPSTNDLISWSRNGSCFQVSNERRFAKEILPLYFKHNNMASFVRQLNMYGFHKMAHADAGLPRDREESVEFRHPHFQCGQLHLLDRIKRKVVSISRGGEEGRMKQQQEFSQILLDIRQVQCCQEVADSKLLAIKRENESLWNEVDSLRQKYQQQHKVIRKIIHFIASMAQSKGITGRKRKLPLMIDNSGLSHSHPKYSRPITMDSSQETSVFHGIPVSGDTDFSGVDKHWLFSVQREHFQPQEYNIWCLRLLSTSYALVQTY</sequence>
<dbReference type="eggNOG" id="KOG0627">
    <property type="taxonomic scope" value="Eukaryota"/>
</dbReference>
<comment type="similarity">
    <text evidence="2 8">Belongs to the HSF family.</text>
</comment>
<organism evidence="10 11">
    <name type="scientific">Lepisosteus oculatus</name>
    <name type="common">Spotted gar</name>
    <dbReference type="NCBI Taxonomy" id="7918"/>
    <lineage>
        <taxon>Eukaryota</taxon>
        <taxon>Metazoa</taxon>
        <taxon>Chordata</taxon>
        <taxon>Craniata</taxon>
        <taxon>Vertebrata</taxon>
        <taxon>Euteleostomi</taxon>
        <taxon>Actinopterygii</taxon>
        <taxon>Neopterygii</taxon>
        <taxon>Holostei</taxon>
        <taxon>Semionotiformes</taxon>
        <taxon>Lepisosteidae</taxon>
        <taxon>Lepisosteus</taxon>
    </lineage>
</organism>
<evidence type="ECO:0000256" key="5">
    <source>
        <dbReference type="ARBA" id="ARBA00023125"/>
    </source>
</evidence>
<evidence type="ECO:0000256" key="1">
    <source>
        <dbReference type="ARBA" id="ARBA00004123"/>
    </source>
</evidence>
<dbReference type="Ensembl" id="ENSLOCT00000018566.1">
    <property type="protein sequence ID" value="ENSLOCP00000018534.1"/>
    <property type="gene ID" value="ENSLOCG00000015059.1"/>
</dbReference>
<dbReference type="Pfam" id="PF00447">
    <property type="entry name" value="HSF_DNA-bind"/>
    <property type="match status" value="1"/>
</dbReference>
<accession>W5ND25</accession>
<dbReference type="FunFam" id="1.10.10.10:FF:000027">
    <property type="entry name" value="Heat shock transcription factor 1"/>
    <property type="match status" value="1"/>
</dbReference>
<dbReference type="GeneTree" id="ENSGT00940000158063"/>
<evidence type="ECO:0000256" key="4">
    <source>
        <dbReference type="ARBA" id="ARBA00023016"/>
    </source>
</evidence>
<dbReference type="PANTHER" id="PTHR10015:SF457">
    <property type="entry name" value="HEAT SHOCK FACTOR PROTEIN 1-LIKE"/>
    <property type="match status" value="1"/>
</dbReference>
<evidence type="ECO:0000313" key="10">
    <source>
        <dbReference type="Ensembl" id="ENSLOCP00000018534.1"/>
    </source>
</evidence>
<dbReference type="SMART" id="SM00415">
    <property type="entry name" value="HSF"/>
    <property type="match status" value="1"/>
</dbReference>
<dbReference type="AlphaFoldDB" id="W5ND25"/>
<dbReference type="InterPro" id="IPR036390">
    <property type="entry name" value="WH_DNA-bd_sf"/>
</dbReference>
<dbReference type="InterPro" id="IPR000232">
    <property type="entry name" value="HSF_DNA-bd"/>
</dbReference>
<keyword evidence="4" id="KW-0346">Stress response</keyword>
<dbReference type="STRING" id="7918.ENSLOCP00000018534"/>
<dbReference type="HOGENOM" id="CLU_951683_0_0_1"/>
<keyword evidence="11" id="KW-1185">Reference proteome</keyword>
<dbReference type="GO" id="GO:0005634">
    <property type="term" value="C:nucleus"/>
    <property type="evidence" value="ECO:0007669"/>
    <property type="project" value="UniProtKB-SubCell"/>
</dbReference>
<dbReference type="PROSITE" id="PS00434">
    <property type="entry name" value="HSF_DOMAIN"/>
    <property type="match status" value="1"/>
</dbReference>
<dbReference type="GO" id="GO:0043565">
    <property type="term" value="F:sequence-specific DNA binding"/>
    <property type="evidence" value="ECO:0007669"/>
    <property type="project" value="InterPro"/>
</dbReference>
<reference evidence="11" key="1">
    <citation type="submission" date="2011-12" db="EMBL/GenBank/DDBJ databases">
        <title>The Draft Genome of Lepisosteus oculatus.</title>
        <authorList>
            <consortium name="The Broad Institute Genome Assembly &amp; Analysis Group"/>
            <consortium name="Computational R&amp;D Group"/>
            <consortium name="and Sequencing Platform"/>
            <person name="Di Palma F."/>
            <person name="Alfoldi J."/>
            <person name="Johnson J."/>
            <person name="Berlin A."/>
            <person name="Gnerre S."/>
            <person name="Jaffe D."/>
            <person name="MacCallum I."/>
            <person name="Young S."/>
            <person name="Walker B.J."/>
            <person name="Lander E.S."/>
            <person name="Lindblad-Toh K."/>
        </authorList>
    </citation>
    <scope>NUCLEOTIDE SEQUENCE [LARGE SCALE GENOMIC DNA]</scope>
</reference>
<evidence type="ECO:0000256" key="3">
    <source>
        <dbReference type="ARBA" id="ARBA00023015"/>
    </source>
</evidence>
<keyword evidence="5" id="KW-0238">DNA-binding</keyword>
<dbReference type="PRINTS" id="PR00056">
    <property type="entry name" value="HSFDOMAIN"/>
</dbReference>
<evidence type="ECO:0000313" key="11">
    <source>
        <dbReference type="Proteomes" id="UP000018468"/>
    </source>
</evidence>
<reference evidence="10" key="3">
    <citation type="submission" date="2025-09" db="UniProtKB">
        <authorList>
            <consortium name="Ensembl"/>
        </authorList>
    </citation>
    <scope>IDENTIFICATION</scope>
</reference>
<evidence type="ECO:0000256" key="8">
    <source>
        <dbReference type="RuleBase" id="RU004020"/>
    </source>
</evidence>
<evidence type="ECO:0000256" key="2">
    <source>
        <dbReference type="ARBA" id="ARBA00006403"/>
    </source>
</evidence>
<comment type="subcellular location">
    <subcellularLocation>
        <location evidence="1">Nucleus</location>
    </subcellularLocation>
</comment>
<dbReference type="EMBL" id="AHAT01016934">
    <property type="status" value="NOT_ANNOTATED_CDS"/>
    <property type="molecule type" value="Genomic_DNA"/>
</dbReference>